<comment type="caution">
    <text evidence="1">The sequence shown here is derived from an EMBL/GenBank/DDBJ whole genome shotgun (WGS) entry which is preliminary data.</text>
</comment>
<dbReference type="EMBL" id="JALBGC010000003">
    <property type="protein sequence ID" value="MCI1188569.1"/>
    <property type="molecule type" value="Genomic_DNA"/>
</dbReference>
<protein>
    <submittedName>
        <fullName evidence="1">DUF4249 domain-containing protein</fullName>
    </submittedName>
</protein>
<keyword evidence="2" id="KW-1185">Reference proteome</keyword>
<evidence type="ECO:0000313" key="1">
    <source>
        <dbReference type="EMBL" id="MCI1188569.1"/>
    </source>
</evidence>
<dbReference type="Proteomes" id="UP001139193">
    <property type="component" value="Unassembled WGS sequence"/>
</dbReference>
<dbReference type="Pfam" id="PF14054">
    <property type="entry name" value="DUF4249"/>
    <property type="match status" value="1"/>
</dbReference>
<dbReference type="RefSeq" id="WP_241936820.1">
    <property type="nucleotide sequence ID" value="NZ_JALBGC010000003.1"/>
</dbReference>
<evidence type="ECO:0000313" key="2">
    <source>
        <dbReference type="Proteomes" id="UP001139193"/>
    </source>
</evidence>
<organism evidence="1 2">
    <name type="scientific">Hymenobacter cyanobacteriorum</name>
    <dbReference type="NCBI Taxonomy" id="2926463"/>
    <lineage>
        <taxon>Bacteria</taxon>
        <taxon>Pseudomonadati</taxon>
        <taxon>Bacteroidota</taxon>
        <taxon>Cytophagia</taxon>
        <taxon>Cytophagales</taxon>
        <taxon>Hymenobacteraceae</taxon>
        <taxon>Hymenobacter</taxon>
    </lineage>
</organism>
<dbReference type="InterPro" id="IPR025345">
    <property type="entry name" value="DUF4249"/>
</dbReference>
<name>A0A9X1VG44_9BACT</name>
<sequence>MSLSTFCYRLAWVCGLALLLLPACTERYIPDVISSPNSYLVVDGFINSQGISSIKLSRTTAIAATKVPPVETKATLFIEEEAGTRYPLTENPLGTYTSANLTLNPAKRYHLRINTFAGKAYTSDFAPVKTTPAIDAVTWETNPDGLNILVDSHDPTNATRYYRWECDEAWEFNTPYRPIVEYVNGAIRPIAVPYPDYCWAFGTSTAITIGKTTALTQDVVSKFPVRYLPSSSARLQRKYSVLVQQYALTSEEYAYWDLQRRNTESLGTLFDPLPSQVKGNLHNVGDASELVLGFVGVHSRAEKRIFINHAQLPRTWVTITGYESCEPPDTALVGQLDGLLAGGRLYVPIYPFYTKTGYIFGYAISTPVCVDCRKRGSALKPSFWP</sequence>
<accession>A0A9X1VG44</accession>
<proteinExistence type="predicted"/>
<dbReference type="AlphaFoldDB" id="A0A9X1VG44"/>
<gene>
    <name evidence="1" type="ORF">MON38_14155</name>
</gene>
<reference evidence="1" key="1">
    <citation type="submission" date="2022-03" db="EMBL/GenBank/DDBJ databases">
        <title>Bacterial whole genome sequence for Hymenobacter sp. DH14.</title>
        <authorList>
            <person name="Le V."/>
        </authorList>
    </citation>
    <scope>NUCLEOTIDE SEQUENCE</scope>
    <source>
        <strain evidence="1">DH14</strain>
    </source>
</reference>